<dbReference type="STRING" id="41047.A0A397GAN3"/>
<comment type="caution">
    <text evidence="2">The sequence shown here is derived from an EMBL/GenBank/DDBJ whole genome shotgun (WGS) entry which is preliminary data.</text>
</comment>
<sequence length="403" mass="45355">MEANCTLLHSSPNLQVQSQVDSSVRDTAAKRHGAVAVQSPADQPKPSGAYHPDVQECRTSLSSTPISFSRNEHTAFASESWSEFYMRQLLHFDLGSQDKEKDESTHSGRKHWSLEDLKLLLQEREKFWQPETKGQVESESSLPGSRRNDHKASSVYEVEDADGNYLKRLKQMVFLEEVGKVFVEDNASLDTKFIFPGPLDEGLNTEPEFQHTYSTSLARLEQTTLGNTRNAGSKEGFHPCSDTWKCPEHPTKAQGECFSSLFQIGPLEQEADLQLASGAGRDKVDDDVVMSFAEDAQLQHDIYDHFATQALDAAYDAIMHPEEETLKYVWDYAMQIPLSADSFESNPVYQDVLPNRVPTDKASLHCPWEAVADTSHGVLSSHGIMEQGLIGIPRDFWRRNRLY</sequence>
<dbReference type="Proteomes" id="UP000215305">
    <property type="component" value="Unassembled WGS sequence"/>
</dbReference>
<dbReference type="AlphaFoldDB" id="A0A397GAN3"/>
<dbReference type="EMBL" id="NKHU02000236">
    <property type="protein sequence ID" value="RHZ46954.1"/>
    <property type="molecule type" value="Genomic_DNA"/>
</dbReference>
<evidence type="ECO:0000313" key="2">
    <source>
        <dbReference type="EMBL" id="RHZ46954.1"/>
    </source>
</evidence>
<evidence type="ECO:0000313" key="3">
    <source>
        <dbReference type="Proteomes" id="UP000215305"/>
    </source>
</evidence>
<dbReference type="RefSeq" id="XP_026611356.1">
    <property type="nucleotide sequence ID" value="XM_026758525.1"/>
</dbReference>
<evidence type="ECO:0000256" key="1">
    <source>
        <dbReference type="SAM" id="MobiDB-lite"/>
    </source>
</evidence>
<name>A0A397GAN3_ASPTH</name>
<proteinExistence type="predicted"/>
<keyword evidence="3" id="KW-1185">Reference proteome</keyword>
<organism evidence="2 3">
    <name type="scientific">Aspergillus thermomutatus</name>
    <name type="common">Neosartorya pseudofischeri</name>
    <dbReference type="NCBI Taxonomy" id="41047"/>
    <lineage>
        <taxon>Eukaryota</taxon>
        <taxon>Fungi</taxon>
        <taxon>Dikarya</taxon>
        <taxon>Ascomycota</taxon>
        <taxon>Pezizomycotina</taxon>
        <taxon>Eurotiomycetes</taxon>
        <taxon>Eurotiomycetidae</taxon>
        <taxon>Eurotiales</taxon>
        <taxon>Aspergillaceae</taxon>
        <taxon>Aspergillus</taxon>
        <taxon>Aspergillus subgen. Fumigati</taxon>
    </lineage>
</organism>
<accession>A0A397GAN3</accession>
<reference evidence="2" key="1">
    <citation type="submission" date="2018-08" db="EMBL/GenBank/DDBJ databases">
        <title>Draft genome sequence of azole-resistant Aspergillus thermomutatus (Neosartorya pseudofischeri) strain HMR AF 39, isolated from a human nasal aspirate.</title>
        <authorList>
            <person name="Parent-Michaud M."/>
            <person name="Dufresne P.J."/>
            <person name="Fournier E."/>
            <person name="Martineau C."/>
            <person name="Moreira S."/>
            <person name="Perkins V."/>
            <person name="De Repentigny L."/>
            <person name="Dufresne S.F."/>
        </authorList>
    </citation>
    <scope>NUCLEOTIDE SEQUENCE [LARGE SCALE GENOMIC DNA]</scope>
    <source>
        <strain evidence="2">HMR AF 39</strain>
    </source>
</reference>
<dbReference type="GeneID" id="38126880"/>
<protein>
    <submittedName>
        <fullName evidence="2">Uncharacterized protein</fullName>
    </submittedName>
</protein>
<gene>
    <name evidence="2" type="ORF">CDV56_104906</name>
</gene>
<dbReference type="OrthoDB" id="2537141at2759"/>
<dbReference type="VEuPathDB" id="FungiDB:CDV56_104906"/>
<feature type="region of interest" description="Disordered" evidence="1">
    <location>
        <begin position="130"/>
        <end position="154"/>
    </location>
</feature>